<proteinExistence type="predicted"/>
<organism evidence="2 3">
    <name type="scientific">Asticcacaulis biprosthecium C19</name>
    <dbReference type="NCBI Taxonomy" id="715226"/>
    <lineage>
        <taxon>Bacteria</taxon>
        <taxon>Pseudomonadati</taxon>
        <taxon>Pseudomonadota</taxon>
        <taxon>Alphaproteobacteria</taxon>
        <taxon>Caulobacterales</taxon>
        <taxon>Caulobacteraceae</taxon>
        <taxon>Asticcacaulis</taxon>
    </lineage>
</organism>
<dbReference type="EMBL" id="GL883079">
    <property type="protein sequence ID" value="EGF90238.1"/>
    <property type="molecule type" value="Genomic_DNA"/>
</dbReference>
<sequence>MATQPRQFFTIWGFWIVLALYAAYLLVGPFHVLGQLSVFPRTLPADPLLWWPSLSLYSALALAMYAAVFLALIRFTRLAHSNAWMKTHTVFAAALIVCALALDLTGGTALYRDRIVTRAPSQLSPIYRSFDLGEATSIQVSCNQSANTYAVDYVVEFSGGQTVNLATGLTSAPQARVWYAAIQGLQRDLEHRGVKRFISEWHSDHSYMDCMAGYMEQLDPARRAAISELFLPAPKPLEVAHARLQERAENQTHRRQRY</sequence>
<dbReference type="RefSeq" id="WP_006274038.1">
    <property type="nucleotide sequence ID" value="NZ_GL883079.1"/>
</dbReference>
<evidence type="ECO:0000313" key="3">
    <source>
        <dbReference type="Proteomes" id="UP000006512"/>
    </source>
</evidence>
<protein>
    <submittedName>
        <fullName evidence="2">Uncharacterized protein</fullName>
    </submittedName>
</protein>
<evidence type="ECO:0000256" key="1">
    <source>
        <dbReference type="SAM" id="Phobius"/>
    </source>
</evidence>
<dbReference type="STRING" id="715226.ABI_32540"/>
<gene>
    <name evidence="2" type="ORF">ABI_32540</name>
</gene>
<dbReference type="AlphaFoldDB" id="F4QPV1"/>
<keyword evidence="1" id="KW-0812">Transmembrane</keyword>
<keyword evidence="1" id="KW-0472">Membrane</keyword>
<keyword evidence="1" id="KW-1133">Transmembrane helix</keyword>
<name>F4QPV1_9CAUL</name>
<dbReference type="OrthoDB" id="9827473at2"/>
<dbReference type="Proteomes" id="UP000006512">
    <property type="component" value="Unassembled WGS sequence"/>
</dbReference>
<feature type="transmembrane region" description="Helical" evidence="1">
    <location>
        <begin position="54"/>
        <end position="76"/>
    </location>
</feature>
<feature type="transmembrane region" description="Helical" evidence="1">
    <location>
        <begin position="12"/>
        <end position="34"/>
    </location>
</feature>
<accession>F4QPV1</accession>
<evidence type="ECO:0000313" key="2">
    <source>
        <dbReference type="EMBL" id="EGF90238.1"/>
    </source>
</evidence>
<dbReference type="HOGENOM" id="CLU_1076238_0_0_5"/>
<feature type="transmembrane region" description="Helical" evidence="1">
    <location>
        <begin position="88"/>
        <end position="111"/>
    </location>
</feature>
<reference evidence="3" key="1">
    <citation type="submission" date="2011-03" db="EMBL/GenBank/DDBJ databases">
        <title>Draft genome sequence of Brevundimonas diminuta.</title>
        <authorList>
            <person name="Brown P.J.B."/>
            <person name="Buechlein A."/>
            <person name="Hemmerich C."/>
            <person name="Brun Y.V."/>
        </authorList>
    </citation>
    <scope>NUCLEOTIDE SEQUENCE [LARGE SCALE GENOMIC DNA]</scope>
    <source>
        <strain evidence="3">C19</strain>
    </source>
</reference>
<keyword evidence="3" id="KW-1185">Reference proteome</keyword>